<sequence length="212" mass="24478">MVKAITILSEQQIESEEVEDIKYFKDLQNVENIENNFREPDIEQQSNSQEIVDEVESSIQNIVTDYRYNTNVRCAAQTLQLAVEDALKDKPINNLIAKARKILKAISFYMNEREKKLFENEIILSAIYLDTRFKVVLNETRIESAKNYIIKVWGALHSLENSEPNLLDLSSITGDNGSLSSSTEDDVIENFLKETEKRRVSRKAVEIPRAYR</sequence>
<proteinExistence type="predicted"/>
<dbReference type="OrthoDB" id="6769664at2759"/>
<dbReference type="EMBL" id="VTPC01062846">
    <property type="protein sequence ID" value="KAF2889753.1"/>
    <property type="molecule type" value="Genomic_DNA"/>
</dbReference>
<dbReference type="SUPFAM" id="SSF53098">
    <property type="entry name" value="Ribonuclease H-like"/>
    <property type="match status" value="1"/>
</dbReference>
<gene>
    <name evidence="1" type="ORF">ILUMI_16420</name>
</gene>
<accession>A0A8K0G8Y8</accession>
<dbReference type="InterPro" id="IPR012337">
    <property type="entry name" value="RNaseH-like_sf"/>
</dbReference>
<dbReference type="AlphaFoldDB" id="A0A8K0G8Y8"/>
<reference evidence="1" key="1">
    <citation type="submission" date="2019-08" db="EMBL/GenBank/DDBJ databases">
        <title>The genome of the North American firefly Photinus pyralis.</title>
        <authorList>
            <consortium name="Photinus pyralis genome working group"/>
            <person name="Fallon T.R."/>
            <person name="Sander Lower S.E."/>
            <person name="Weng J.-K."/>
        </authorList>
    </citation>
    <scope>NUCLEOTIDE SEQUENCE</scope>
    <source>
        <strain evidence="1">TRF0915ILg1</strain>
        <tissue evidence="1">Whole body</tissue>
    </source>
</reference>
<protein>
    <submittedName>
        <fullName evidence="1">Uncharacterized protein</fullName>
    </submittedName>
</protein>
<dbReference type="Proteomes" id="UP000801492">
    <property type="component" value="Unassembled WGS sequence"/>
</dbReference>
<evidence type="ECO:0000313" key="2">
    <source>
        <dbReference type="Proteomes" id="UP000801492"/>
    </source>
</evidence>
<organism evidence="1 2">
    <name type="scientific">Ignelater luminosus</name>
    <name type="common">Cucubano</name>
    <name type="synonym">Pyrophorus luminosus</name>
    <dbReference type="NCBI Taxonomy" id="2038154"/>
    <lineage>
        <taxon>Eukaryota</taxon>
        <taxon>Metazoa</taxon>
        <taxon>Ecdysozoa</taxon>
        <taxon>Arthropoda</taxon>
        <taxon>Hexapoda</taxon>
        <taxon>Insecta</taxon>
        <taxon>Pterygota</taxon>
        <taxon>Neoptera</taxon>
        <taxon>Endopterygota</taxon>
        <taxon>Coleoptera</taxon>
        <taxon>Polyphaga</taxon>
        <taxon>Elateriformia</taxon>
        <taxon>Elateroidea</taxon>
        <taxon>Elateridae</taxon>
        <taxon>Agrypninae</taxon>
        <taxon>Pyrophorini</taxon>
        <taxon>Ignelater</taxon>
    </lineage>
</organism>
<comment type="caution">
    <text evidence="1">The sequence shown here is derived from an EMBL/GenBank/DDBJ whole genome shotgun (WGS) entry which is preliminary data.</text>
</comment>
<name>A0A8K0G8Y8_IGNLU</name>
<evidence type="ECO:0000313" key="1">
    <source>
        <dbReference type="EMBL" id="KAF2889753.1"/>
    </source>
</evidence>
<keyword evidence="2" id="KW-1185">Reference proteome</keyword>